<comment type="caution">
    <text evidence="1">The sequence shown here is derived from an EMBL/GenBank/DDBJ whole genome shotgun (WGS) entry which is preliminary data.</text>
</comment>
<dbReference type="AlphaFoldDB" id="A0A645EU94"/>
<sequence length="104" mass="11869">MIGRFTKMTFQRTYYPMLQRVFGILTSLPDGYNAAMVLKIVRHSQGSDISAFDFINIIIITIYLKVQLLIHPAGCYPYEQSGNDQAERTLLSIHNSPDQAENQE</sequence>
<accession>A0A645EU94</accession>
<name>A0A645EU94_9ZZZZ</name>
<evidence type="ECO:0000313" key="1">
    <source>
        <dbReference type="EMBL" id="MPN04792.1"/>
    </source>
</evidence>
<dbReference type="EMBL" id="VSSQ01050714">
    <property type="protein sequence ID" value="MPN04792.1"/>
    <property type="molecule type" value="Genomic_DNA"/>
</dbReference>
<proteinExistence type="predicted"/>
<gene>
    <name evidence="1" type="ORF">SDC9_152040</name>
</gene>
<organism evidence="1">
    <name type="scientific">bioreactor metagenome</name>
    <dbReference type="NCBI Taxonomy" id="1076179"/>
    <lineage>
        <taxon>unclassified sequences</taxon>
        <taxon>metagenomes</taxon>
        <taxon>ecological metagenomes</taxon>
    </lineage>
</organism>
<protein>
    <submittedName>
        <fullName evidence="1">Uncharacterized protein</fullName>
    </submittedName>
</protein>
<reference evidence="1" key="1">
    <citation type="submission" date="2019-08" db="EMBL/GenBank/DDBJ databases">
        <authorList>
            <person name="Kucharzyk K."/>
            <person name="Murdoch R.W."/>
            <person name="Higgins S."/>
            <person name="Loffler F."/>
        </authorList>
    </citation>
    <scope>NUCLEOTIDE SEQUENCE</scope>
</reference>